<accession>A0AB74BSL7</accession>
<feature type="region of interest" description="Disordered" evidence="1">
    <location>
        <begin position="147"/>
        <end position="181"/>
    </location>
</feature>
<organism evidence="3 4">
    <name type="scientific">Aspergillus flavus</name>
    <dbReference type="NCBI Taxonomy" id="5059"/>
    <lineage>
        <taxon>Eukaryota</taxon>
        <taxon>Fungi</taxon>
        <taxon>Dikarya</taxon>
        <taxon>Ascomycota</taxon>
        <taxon>Pezizomycotina</taxon>
        <taxon>Eurotiomycetes</taxon>
        <taxon>Eurotiomycetidae</taxon>
        <taxon>Eurotiales</taxon>
        <taxon>Aspergillaceae</taxon>
        <taxon>Aspergillus</taxon>
        <taxon>Aspergillus subgen. Circumdati</taxon>
    </lineage>
</organism>
<reference evidence="3 4" key="1">
    <citation type="submission" date="2018-07" db="EMBL/GenBank/DDBJ databases">
        <title>Identification of spontaneous genetic mutation associated with occurrence of a yellow conidial color mutant of Aspergillus flavus.</title>
        <authorList>
            <person name="Chang P.-K."/>
            <person name="Mack B.M."/>
            <person name="Scharfenstein L."/>
            <person name="Gilbert M.K."/>
        </authorList>
    </citation>
    <scope>NUCLEOTIDE SEQUENCE [LARGE SCALE GENOMIC DNA]</scope>
    <source>
        <strain evidence="3 4">CA14</strain>
    </source>
</reference>
<evidence type="ECO:0000313" key="3">
    <source>
        <dbReference type="EMBL" id="RMZ36926.1"/>
    </source>
</evidence>
<name>A0AB74BSL7_ASPFL</name>
<protein>
    <submittedName>
        <fullName evidence="3">GPI anchored glycoprotein</fullName>
    </submittedName>
</protein>
<dbReference type="Proteomes" id="UP000275480">
    <property type="component" value="Unassembled WGS sequence"/>
</dbReference>
<feature type="compositionally biased region" description="Low complexity" evidence="1">
    <location>
        <begin position="155"/>
        <end position="181"/>
    </location>
</feature>
<proteinExistence type="predicted"/>
<evidence type="ECO:0000256" key="2">
    <source>
        <dbReference type="SAM" id="SignalP"/>
    </source>
</evidence>
<feature type="signal peptide" evidence="2">
    <location>
        <begin position="1"/>
        <end position="20"/>
    </location>
</feature>
<gene>
    <name evidence="3" type="ORF">CA14_006270</name>
</gene>
<evidence type="ECO:0000256" key="1">
    <source>
        <dbReference type="SAM" id="MobiDB-lite"/>
    </source>
</evidence>
<sequence length="315" mass="32360">MRAQALLSFAIMASTATAIANETATIIFTEMDSVDLVGKVIGTDGPLTTYVINCNPKPPNQNFYQVGDCVSSSHGWTVTAGPSTMRVAFDDPEATMIEACTLHDSTSLNCDITMDYGSSTDVESDGGTTAPASDFYRTVTITGTEIASGSASAQTSPTAGRATATTTGTASATAAAGESGSGAQKAAANTASSTAGASQSTNAAMAQVTGNARWAVSGAAAMAAIAMVLEGRPYPTMKLSLNLLLIVGSAAVARAALVPVPGASEELCGRLGVMYYDPDNLPEGVEVHEMRKCAGHPMGRENYWGLGDYLPRWFP</sequence>
<feature type="chain" id="PRO_5044496524" evidence="2">
    <location>
        <begin position="21"/>
        <end position="315"/>
    </location>
</feature>
<dbReference type="EMBL" id="QQZZ01000181">
    <property type="protein sequence ID" value="RMZ36926.1"/>
    <property type="molecule type" value="Genomic_DNA"/>
</dbReference>
<keyword evidence="2" id="KW-0732">Signal</keyword>
<comment type="caution">
    <text evidence="3">The sequence shown here is derived from an EMBL/GenBank/DDBJ whole genome shotgun (WGS) entry which is preliminary data.</text>
</comment>
<dbReference type="PANTHER" id="PTHR40640:SF1">
    <property type="entry name" value="ANCHORED GLYCOPROTEIN, PUTATIVE (AFU_ORTHOLOGUE AFUA_8G04860)-RELATED"/>
    <property type="match status" value="1"/>
</dbReference>
<dbReference type="PANTHER" id="PTHR40640">
    <property type="entry name" value="ANCHORED GLYCOPROTEIN, PUTATIVE (AFU_ORTHOLOGUE AFUA_8G04860)-RELATED"/>
    <property type="match status" value="1"/>
</dbReference>
<dbReference type="AlphaFoldDB" id="A0AB74BSL7"/>
<evidence type="ECO:0000313" key="4">
    <source>
        <dbReference type="Proteomes" id="UP000275480"/>
    </source>
</evidence>